<dbReference type="InterPro" id="IPR011009">
    <property type="entry name" value="Kinase-like_dom_sf"/>
</dbReference>
<dbReference type="Pfam" id="PF02958">
    <property type="entry name" value="EcKL"/>
    <property type="match status" value="1"/>
</dbReference>
<dbReference type="Gene3D" id="3.90.1200.10">
    <property type="match status" value="1"/>
</dbReference>
<evidence type="ECO:0000313" key="2">
    <source>
        <dbReference type="EMBL" id="RZC33918.1"/>
    </source>
</evidence>
<name>A0A482VNG6_ASBVE</name>
<dbReference type="STRING" id="1661398.A0A482VNG6"/>
<evidence type="ECO:0000313" key="3">
    <source>
        <dbReference type="Proteomes" id="UP000292052"/>
    </source>
</evidence>
<dbReference type="InterPro" id="IPR004119">
    <property type="entry name" value="EcKL"/>
</dbReference>
<dbReference type="OrthoDB" id="6739446at2759"/>
<keyword evidence="3" id="KW-1185">Reference proteome</keyword>
<proteinExistence type="predicted"/>
<dbReference type="SMART" id="SM00587">
    <property type="entry name" value="CHK"/>
    <property type="match status" value="1"/>
</dbReference>
<keyword evidence="2" id="KW-0808">Transferase</keyword>
<accession>A0A482VNG6</accession>
<dbReference type="Proteomes" id="UP000292052">
    <property type="component" value="Unassembled WGS sequence"/>
</dbReference>
<dbReference type="SUPFAM" id="SSF56112">
    <property type="entry name" value="Protein kinase-like (PK-like)"/>
    <property type="match status" value="1"/>
</dbReference>
<evidence type="ECO:0000259" key="1">
    <source>
        <dbReference type="SMART" id="SM00587"/>
    </source>
</evidence>
<protein>
    <submittedName>
        <fullName evidence="2">EcKinase and/or DUF1679 domain containing protein</fullName>
    </submittedName>
</protein>
<sequence>MEVLNERPDILTFIKTICQERGIQDYTITNVSMNKKGEGFLAQFFMVTITDTTSDKHLDIALKTAFTDDRIRKMMPIRRSFENEAYFYSKMYPLFKKFEKDHGVSKDVEYVPKCFKESVEEHSEMLALENLKVSEFEIFDQTCLLDHNHISFIFETYGRFHAYSFALCDQQPKKYKKLVGRFNNVFENFLSDENGFFKEYLRRNVKTVRQYLIPGEDDELINKFQKYEDDGINRILHEIATEECDYSGILHGDCWSNNMMFKYEKTEGGKKLIDVRLLDWQLIKVGSPIFSVI</sequence>
<keyword evidence="2" id="KW-0418">Kinase</keyword>
<dbReference type="InterPro" id="IPR015897">
    <property type="entry name" value="CHK_kinase-like"/>
</dbReference>
<dbReference type="EMBL" id="QDEB01084576">
    <property type="protein sequence ID" value="RZC33918.1"/>
    <property type="molecule type" value="Genomic_DNA"/>
</dbReference>
<feature type="domain" description="CHK kinase-like" evidence="1">
    <location>
        <begin position="126"/>
        <end position="291"/>
    </location>
</feature>
<dbReference type="PANTHER" id="PTHR11012:SF30">
    <property type="entry name" value="PROTEIN KINASE-LIKE DOMAIN-CONTAINING"/>
    <property type="match status" value="1"/>
</dbReference>
<comment type="caution">
    <text evidence="2">The sequence shown here is derived from an EMBL/GenBank/DDBJ whole genome shotgun (WGS) entry which is preliminary data.</text>
</comment>
<dbReference type="PANTHER" id="PTHR11012">
    <property type="entry name" value="PROTEIN KINASE-LIKE DOMAIN-CONTAINING"/>
    <property type="match status" value="1"/>
</dbReference>
<dbReference type="GO" id="GO:0016301">
    <property type="term" value="F:kinase activity"/>
    <property type="evidence" value="ECO:0007669"/>
    <property type="project" value="UniProtKB-KW"/>
</dbReference>
<dbReference type="AlphaFoldDB" id="A0A482VNG6"/>
<gene>
    <name evidence="2" type="ORF">BDFB_007036</name>
</gene>
<reference evidence="2 3" key="1">
    <citation type="submission" date="2017-03" db="EMBL/GenBank/DDBJ databases">
        <title>Genome of the blue death feigning beetle - Asbolus verrucosus.</title>
        <authorList>
            <person name="Rider S.D."/>
        </authorList>
    </citation>
    <scope>NUCLEOTIDE SEQUENCE [LARGE SCALE GENOMIC DNA]</scope>
    <source>
        <strain evidence="2">Butters</strain>
        <tissue evidence="2">Head and leg muscle</tissue>
    </source>
</reference>
<organism evidence="2 3">
    <name type="scientific">Asbolus verrucosus</name>
    <name type="common">Desert ironclad beetle</name>
    <dbReference type="NCBI Taxonomy" id="1661398"/>
    <lineage>
        <taxon>Eukaryota</taxon>
        <taxon>Metazoa</taxon>
        <taxon>Ecdysozoa</taxon>
        <taxon>Arthropoda</taxon>
        <taxon>Hexapoda</taxon>
        <taxon>Insecta</taxon>
        <taxon>Pterygota</taxon>
        <taxon>Neoptera</taxon>
        <taxon>Endopterygota</taxon>
        <taxon>Coleoptera</taxon>
        <taxon>Polyphaga</taxon>
        <taxon>Cucujiformia</taxon>
        <taxon>Tenebrionidae</taxon>
        <taxon>Pimeliinae</taxon>
        <taxon>Asbolus</taxon>
    </lineage>
</organism>